<dbReference type="EMBL" id="JACIVC010000072">
    <property type="protein sequence ID" value="MBB1070692.1"/>
    <property type="molecule type" value="Genomic_DNA"/>
</dbReference>
<organism evidence="13 22">
    <name type="scientific">Limosilactobacillus albertensis</name>
    <dbReference type="NCBI Taxonomy" id="2759752"/>
    <lineage>
        <taxon>Bacteria</taxon>
        <taxon>Bacillati</taxon>
        <taxon>Bacillota</taxon>
        <taxon>Bacilli</taxon>
        <taxon>Lactobacillales</taxon>
        <taxon>Lactobacillaceae</taxon>
        <taxon>Limosilactobacillus</taxon>
    </lineage>
</organism>
<evidence type="ECO:0000313" key="17">
    <source>
        <dbReference type="EMBL" id="MBB1069727.1"/>
    </source>
</evidence>
<dbReference type="EMBL" id="JACIVC010000047">
    <property type="protein sequence ID" value="MBB1069157.1"/>
    <property type="molecule type" value="Genomic_DNA"/>
</dbReference>
<evidence type="ECO:0000313" key="19">
    <source>
        <dbReference type="EMBL" id="MBB1070394.1"/>
    </source>
</evidence>
<dbReference type="AlphaFoldDB" id="A0A7W3Y859"/>
<evidence type="ECO:0000313" key="18">
    <source>
        <dbReference type="EMBL" id="MBB1069746.1"/>
    </source>
</evidence>
<feature type="domain" description="Integrase catalytic" evidence="3">
    <location>
        <begin position="153"/>
        <end position="317"/>
    </location>
</feature>
<dbReference type="Pfam" id="PF00665">
    <property type="entry name" value="rve"/>
    <property type="match status" value="1"/>
</dbReference>
<dbReference type="SUPFAM" id="SSF53098">
    <property type="entry name" value="Ribonuclease H-like"/>
    <property type="match status" value="1"/>
</dbReference>
<dbReference type="EMBL" id="JACIVC010000058">
    <property type="protein sequence ID" value="MBB1069727.1"/>
    <property type="molecule type" value="Genomic_DNA"/>
</dbReference>
<dbReference type="EMBL" id="JACIVC010000069">
    <property type="protein sequence ID" value="MBB1070574.1"/>
    <property type="molecule type" value="Genomic_DNA"/>
</dbReference>
<name>A0A7W3Y859_9LACO</name>
<dbReference type="InterPro" id="IPR025948">
    <property type="entry name" value="HTH-like_dom"/>
</dbReference>
<dbReference type="EMBL" id="JACIVC010000056">
    <property type="protein sequence ID" value="MBB1069672.1"/>
    <property type="molecule type" value="Genomic_DNA"/>
</dbReference>
<dbReference type="InterPro" id="IPR036397">
    <property type="entry name" value="RNaseH_sf"/>
</dbReference>
<evidence type="ECO:0000313" key="10">
    <source>
        <dbReference type="EMBL" id="MBB1069362.1"/>
    </source>
</evidence>
<evidence type="ECO:0000313" key="5">
    <source>
        <dbReference type="EMBL" id="MBB1069157.1"/>
    </source>
</evidence>
<keyword evidence="22" id="KW-1185">Reference proteome</keyword>
<comment type="caution">
    <text evidence="13">The sequence shown here is derived from an EMBL/GenBank/DDBJ whole genome shotgun (WGS) entry which is preliminary data.</text>
</comment>
<dbReference type="Pfam" id="PF13276">
    <property type="entry name" value="HTH_21"/>
    <property type="match status" value="1"/>
</dbReference>
<dbReference type="EMBL" id="JACIVC010000052">
    <property type="protein sequence ID" value="MBB1069362.1"/>
    <property type="molecule type" value="Genomic_DNA"/>
</dbReference>
<dbReference type="PANTHER" id="PTHR46889">
    <property type="entry name" value="TRANSPOSASE INSF FOR INSERTION SEQUENCE IS3B-RELATED"/>
    <property type="match status" value="1"/>
</dbReference>
<evidence type="ECO:0000313" key="20">
    <source>
        <dbReference type="EMBL" id="MBB1070574.1"/>
    </source>
</evidence>
<dbReference type="InterPro" id="IPR012337">
    <property type="entry name" value="RNaseH-like_sf"/>
</dbReference>
<dbReference type="Gene3D" id="3.30.420.10">
    <property type="entry name" value="Ribonuclease H-like superfamily/Ribonuclease H"/>
    <property type="match status" value="1"/>
</dbReference>
<accession>A0A7W3Y859</accession>
<dbReference type="GO" id="GO:0003676">
    <property type="term" value="F:nucleic acid binding"/>
    <property type="evidence" value="ECO:0007669"/>
    <property type="project" value="InterPro"/>
</dbReference>
<evidence type="ECO:0000313" key="8">
    <source>
        <dbReference type="EMBL" id="MBB1069354.1"/>
    </source>
</evidence>
<dbReference type="EMBL" id="JACIVC010000046">
    <property type="protein sequence ID" value="MBB1069154.1"/>
    <property type="molecule type" value="Genomic_DNA"/>
</dbReference>
<evidence type="ECO:0000313" key="7">
    <source>
        <dbReference type="EMBL" id="MBB1069352.1"/>
    </source>
</evidence>
<dbReference type="EMBL" id="JACIVC010000053">
    <property type="protein sequence ID" value="MBB1069402.1"/>
    <property type="molecule type" value="Genomic_DNA"/>
</dbReference>
<evidence type="ECO:0000313" key="22">
    <source>
        <dbReference type="Proteomes" id="UP000518316"/>
    </source>
</evidence>
<evidence type="ECO:0000313" key="21">
    <source>
        <dbReference type="EMBL" id="MBB1070692.1"/>
    </source>
</evidence>
<evidence type="ECO:0000313" key="4">
    <source>
        <dbReference type="EMBL" id="MBB1069154.1"/>
    </source>
</evidence>
<evidence type="ECO:0000313" key="9">
    <source>
        <dbReference type="EMBL" id="MBB1069360.1"/>
    </source>
</evidence>
<dbReference type="EMBL" id="JACIVC010000051">
    <property type="protein sequence ID" value="MBB1069360.1"/>
    <property type="molecule type" value="Genomic_DNA"/>
</dbReference>
<evidence type="ECO:0000256" key="2">
    <source>
        <dbReference type="SAM" id="MobiDB-lite"/>
    </source>
</evidence>
<evidence type="ECO:0000313" key="15">
    <source>
        <dbReference type="EMBL" id="MBB1069672.1"/>
    </source>
</evidence>
<evidence type="ECO:0000313" key="11">
    <source>
        <dbReference type="EMBL" id="MBB1069399.1"/>
    </source>
</evidence>
<evidence type="ECO:0000313" key="12">
    <source>
        <dbReference type="EMBL" id="MBB1069402.1"/>
    </source>
</evidence>
<dbReference type="EMBL" id="JACIVC010000054">
    <property type="protein sequence ID" value="MBB1069404.1"/>
    <property type="molecule type" value="Genomic_DNA"/>
</dbReference>
<comment type="function">
    <text evidence="1">Involved in the transposition of the insertion sequence.</text>
</comment>
<evidence type="ECO:0000313" key="13">
    <source>
        <dbReference type="EMBL" id="MBB1069404.1"/>
    </source>
</evidence>
<dbReference type="EMBL" id="JACIVC010000057">
    <property type="protein sequence ID" value="MBB1069700.1"/>
    <property type="molecule type" value="Genomic_DNA"/>
</dbReference>
<proteinExistence type="predicted"/>
<dbReference type="EMBL" id="JACIVC010000059">
    <property type="protein sequence ID" value="MBB1069746.1"/>
    <property type="molecule type" value="Genomic_DNA"/>
</dbReference>
<dbReference type="InterPro" id="IPR050900">
    <property type="entry name" value="Transposase_IS3/IS150/IS904"/>
</dbReference>
<dbReference type="EMBL" id="JACIVC010000048">
    <property type="protein sequence ID" value="MBB1069193.1"/>
    <property type="molecule type" value="Genomic_DNA"/>
</dbReference>
<dbReference type="InterPro" id="IPR001584">
    <property type="entry name" value="Integrase_cat-core"/>
</dbReference>
<evidence type="ECO:0000313" key="16">
    <source>
        <dbReference type="EMBL" id="MBB1069700.1"/>
    </source>
</evidence>
<feature type="compositionally biased region" description="Basic and acidic residues" evidence="2">
    <location>
        <begin position="1"/>
        <end position="10"/>
    </location>
</feature>
<evidence type="ECO:0000259" key="3">
    <source>
        <dbReference type="PROSITE" id="PS50994"/>
    </source>
</evidence>
<dbReference type="Proteomes" id="UP000518316">
    <property type="component" value="Unassembled WGS sequence"/>
</dbReference>
<dbReference type="EMBL" id="JACIVC010000051">
    <property type="protein sequence ID" value="MBB1069354.1"/>
    <property type="molecule type" value="Genomic_DNA"/>
</dbReference>
<sequence>MRGREARERGTNSFCKKISRNTQSGGASTGRYQAIQEMIEEGYTISELVKAAKISRQAYYKWLKREPSIRELQDNEILKLIRQIEQNNKQSVGYGKMTRLIKRSGLRYLVNKKRIIRIMNEHGIKADYRQAKRKRVKERQTYQAENILNREFKQAAANQVWVTDTTELSYNIRNYKVRLHVVLDLYGQYPVSWLITPTETSEGAIKVFKQAQEREGALAPLIHTDRGTAYTSKAFNQYLANNNSQHSYSAPGTPADNAVIEHWWADFKAIWMAHSTKPQTLDELKSLVAEGIEYFTNTFISAKRNDLTATEFRYGKAN</sequence>
<dbReference type="PROSITE" id="PS50994">
    <property type="entry name" value="INTEGRASE"/>
    <property type="match status" value="1"/>
</dbReference>
<feature type="region of interest" description="Disordered" evidence="2">
    <location>
        <begin position="1"/>
        <end position="29"/>
    </location>
</feature>
<dbReference type="EMBL" id="JACIVC010000053">
    <property type="protein sequence ID" value="MBB1069399.1"/>
    <property type="molecule type" value="Genomic_DNA"/>
</dbReference>
<gene>
    <name evidence="4" type="ORF">H5S40_03140</name>
    <name evidence="5" type="ORF">H5S40_03175</name>
    <name evidence="6" type="ORF">H5S40_03365</name>
    <name evidence="7" type="ORF">H5S40_04175</name>
    <name evidence="8" type="ORF">H5S40_04185</name>
    <name evidence="9" type="ORF">H5S40_04215</name>
    <name evidence="10" type="ORF">H5S40_04225</name>
    <name evidence="11" type="ORF">H5S40_04425</name>
    <name evidence="12" type="ORF">H5S40_04445</name>
    <name evidence="13" type="ORF">H5S40_04455</name>
    <name evidence="14" type="ORF">H5S40_05455</name>
    <name evidence="15" type="ORF">H5S40_05850</name>
    <name evidence="16" type="ORF">H5S40_05990</name>
    <name evidence="17" type="ORF">H5S40_06130</name>
    <name evidence="18" type="ORF">H5S40_06225</name>
    <name evidence="19" type="ORF">H5S40_09545</name>
    <name evidence="20" type="ORF">H5S40_10495</name>
    <name evidence="21" type="ORF">H5S40_11110</name>
</gene>
<dbReference type="EMBL" id="JACIVC010000055">
    <property type="protein sequence ID" value="MBB1069603.1"/>
    <property type="molecule type" value="Genomic_DNA"/>
</dbReference>
<dbReference type="PANTHER" id="PTHR46889:SF5">
    <property type="entry name" value="INTEGRASE PROTEIN"/>
    <property type="match status" value="1"/>
</dbReference>
<dbReference type="GO" id="GO:0015074">
    <property type="term" value="P:DNA integration"/>
    <property type="evidence" value="ECO:0007669"/>
    <property type="project" value="InterPro"/>
</dbReference>
<protein>
    <submittedName>
        <fullName evidence="13">IS3 family transposase</fullName>
    </submittedName>
</protein>
<dbReference type="EMBL" id="JACIVC010000067">
    <property type="protein sequence ID" value="MBB1070394.1"/>
    <property type="molecule type" value="Genomic_DNA"/>
</dbReference>
<dbReference type="NCBIfam" id="NF033516">
    <property type="entry name" value="transpos_IS3"/>
    <property type="match status" value="1"/>
</dbReference>
<evidence type="ECO:0000313" key="14">
    <source>
        <dbReference type="EMBL" id="MBB1069603.1"/>
    </source>
</evidence>
<dbReference type="InterPro" id="IPR048020">
    <property type="entry name" value="Transpos_IS3"/>
</dbReference>
<evidence type="ECO:0000313" key="6">
    <source>
        <dbReference type="EMBL" id="MBB1069193.1"/>
    </source>
</evidence>
<evidence type="ECO:0000256" key="1">
    <source>
        <dbReference type="ARBA" id="ARBA00002286"/>
    </source>
</evidence>
<dbReference type="EMBL" id="JACIVC010000050">
    <property type="protein sequence ID" value="MBB1069352.1"/>
    <property type="molecule type" value="Genomic_DNA"/>
</dbReference>
<reference evidence="13 22" key="1">
    <citation type="submission" date="2020-07" db="EMBL/GenBank/DDBJ databases">
        <title>Description of Limosilactobacillus balticus sp. nov., Limosilactobacillus agrestis sp. nov., Limosilactobacillus albertensis sp. nov., Limosilactobacillus rudii sp. nov., Limosilactobacillus fastidiosus sp. nov., five novel Limosilactobacillus species isolated from the vertebrate gastrointestinal tract, and proposal of 6 subspecies of Limosilactobacillus reuteri adapted to the gastrointestinal tract of specific vertebrate hosts.</title>
        <authorList>
            <person name="Li F."/>
            <person name="Cheng C."/>
            <person name="Zheng J."/>
            <person name="Quevedo R.M."/>
            <person name="Li J."/>
            <person name="Roos S."/>
            <person name="Gaenzle M.G."/>
            <person name="Walter J."/>
        </authorList>
    </citation>
    <scope>NUCLEOTIDE SEQUENCE [LARGE SCALE GENOMIC DNA]</scope>
    <source>
        <strain evidence="13 22">RRLNB_1_1</strain>
    </source>
</reference>